<evidence type="ECO:0000256" key="1">
    <source>
        <dbReference type="SAM" id="MobiDB-lite"/>
    </source>
</evidence>
<accession>A0ABW9KP37</accession>
<dbReference type="InterPro" id="IPR036397">
    <property type="entry name" value="RNaseH_sf"/>
</dbReference>
<evidence type="ECO:0000313" key="3">
    <source>
        <dbReference type="EMBL" id="MFN2976867.1"/>
    </source>
</evidence>
<feature type="region of interest" description="Disordered" evidence="1">
    <location>
        <begin position="154"/>
        <end position="201"/>
    </location>
</feature>
<proteinExistence type="predicted"/>
<dbReference type="InterPro" id="IPR012337">
    <property type="entry name" value="RNaseH-like_sf"/>
</dbReference>
<dbReference type="InterPro" id="IPR002156">
    <property type="entry name" value="RNaseH_domain"/>
</dbReference>
<dbReference type="CDD" id="cd09279">
    <property type="entry name" value="RNase_HI_like"/>
    <property type="match status" value="1"/>
</dbReference>
<comment type="caution">
    <text evidence="3">The sequence shown here is derived from an EMBL/GenBank/DDBJ whole genome shotgun (WGS) entry which is preliminary data.</text>
</comment>
<keyword evidence="3" id="KW-0378">Hydrolase</keyword>
<dbReference type="Pfam" id="PF13456">
    <property type="entry name" value="RVT_3"/>
    <property type="match status" value="1"/>
</dbReference>
<dbReference type="PROSITE" id="PS50879">
    <property type="entry name" value="RNASE_H_1"/>
    <property type="match status" value="1"/>
</dbReference>
<dbReference type="GO" id="GO:0004523">
    <property type="term" value="F:RNA-DNA hybrid ribonuclease activity"/>
    <property type="evidence" value="ECO:0007669"/>
    <property type="project" value="UniProtKB-EC"/>
</dbReference>
<dbReference type="Proteomes" id="UP001634747">
    <property type="component" value="Unassembled WGS sequence"/>
</dbReference>
<reference evidence="3 4" key="1">
    <citation type="submission" date="2024-12" db="EMBL/GenBank/DDBJ databases">
        <authorList>
            <person name="Lee Y."/>
        </authorList>
    </citation>
    <scope>NUCLEOTIDE SEQUENCE [LARGE SCALE GENOMIC DNA]</scope>
    <source>
        <strain evidence="3 4">03SUJ4</strain>
    </source>
</reference>
<evidence type="ECO:0000259" key="2">
    <source>
        <dbReference type="PROSITE" id="PS50879"/>
    </source>
</evidence>
<gene>
    <name evidence="3" type="ORF">ACK2TP_13940</name>
</gene>
<keyword evidence="4" id="KW-1185">Reference proteome</keyword>
<feature type="compositionally biased region" description="Basic and acidic residues" evidence="1">
    <location>
        <begin position="1"/>
        <end position="12"/>
    </location>
</feature>
<name>A0ABW9KP37_9BACT</name>
<feature type="region of interest" description="Disordered" evidence="1">
    <location>
        <begin position="1"/>
        <end position="21"/>
    </location>
</feature>
<feature type="domain" description="RNase H type-1" evidence="2">
    <location>
        <begin position="18"/>
        <end position="149"/>
    </location>
</feature>
<dbReference type="InterPro" id="IPR053151">
    <property type="entry name" value="RNase_H-like"/>
</dbReference>
<evidence type="ECO:0000313" key="4">
    <source>
        <dbReference type="Proteomes" id="UP001634747"/>
    </source>
</evidence>
<dbReference type="PANTHER" id="PTHR47723">
    <property type="entry name" value="OS05G0353850 PROTEIN"/>
    <property type="match status" value="1"/>
</dbReference>
<protein>
    <submittedName>
        <fullName evidence="3">Ribonuclease HI family protein</fullName>
        <ecNumber evidence="3">3.1.26.4</ecNumber>
    </submittedName>
</protein>
<organism evidence="3 4">
    <name type="scientific">Terriglobus aquaticus</name>
    <dbReference type="NCBI Taxonomy" id="940139"/>
    <lineage>
        <taxon>Bacteria</taxon>
        <taxon>Pseudomonadati</taxon>
        <taxon>Acidobacteriota</taxon>
        <taxon>Terriglobia</taxon>
        <taxon>Terriglobales</taxon>
        <taxon>Acidobacteriaceae</taxon>
        <taxon>Terriglobus</taxon>
    </lineage>
</organism>
<dbReference type="SUPFAM" id="SSF53098">
    <property type="entry name" value="Ribonuclease H-like"/>
    <property type="match status" value="1"/>
</dbReference>
<dbReference type="EC" id="3.1.26.4" evidence="3"/>
<dbReference type="EMBL" id="JBJYXY010000001">
    <property type="protein sequence ID" value="MFN2976867.1"/>
    <property type="molecule type" value="Genomic_DNA"/>
</dbReference>
<sequence>MGTRALFEEGRAPKQGAGGKTALAHCDGGARGNPGPAGYGAVITDEAGAKLAELSEYLGKRTNNYAEYSGLLGVLQWSLDHGVNHLRVVSDSELMVKQVQGRYKVNSPDLRPLFEEARRRIAKLDSFQITHALRHKNKDADRLANEAMDRGMGRAPQAVAPGRGDAEVRPRAGDAVPAQGRGIEPGGPERGSSNAAPRSGEREMLRGFVKDGVVHLLGGKTLPNGSFVKVIAE</sequence>
<dbReference type="RefSeq" id="WP_263414949.1">
    <property type="nucleotide sequence ID" value="NZ_BAABBH010000001.1"/>
</dbReference>
<dbReference type="PANTHER" id="PTHR47723:SF19">
    <property type="entry name" value="POLYNUCLEOTIDYL TRANSFERASE, RIBONUCLEASE H-LIKE SUPERFAMILY PROTEIN"/>
    <property type="match status" value="1"/>
</dbReference>
<dbReference type="Gene3D" id="3.30.420.10">
    <property type="entry name" value="Ribonuclease H-like superfamily/Ribonuclease H"/>
    <property type="match status" value="1"/>
</dbReference>